<dbReference type="AlphaFoldDB" id="A0A1S2L0B4"/>
<gene>
    <name evidence="3" type="ORF">AWH56_21860</name>
</gene>
<protein>
    <recommendedName>
        <fullName evidence="2">CAAX prenyl protease 2/Lysostaphin resistance protein A-like domain-containing protein</fullName>
    </recommendedName>
</protein>
<dbReference type="GO" id="GO:0080120">
    <property type="term" value="P:CAAX-box protein maturation"/>
    <property type="evidence" value="ECO:0007669"/>
    <property type="project" value="UniProtKB-ARBA"/>
</dbReference>
<feature type="domain" description="CAAX prenyl protease 2/Lysostaphin resistance protein A-like" evidence="2">
    <location>
        <begin position="5"/>
        <end position="40"/>
    </location>
</feature>
<keyword evidence="1" id="KW-0472">Membrane</keyword>
<dbReference type="GO" id="GO:0004175">
    <property type="term" value="F:endopeptidase activity"/>
    <property type="evidence" value="ECO:0007669"/>
    <property type="project" value="UniProtKB-ARBA"/>
</dbReference>
<comment type="caution">
    <text evidence="3">The sequence shown here is derived from an EMBL/GenBank/DDBJ whole genome shotgun (WGS) entry which is preliminary data.</text>
</comment>
<name>A0A1S2L0B4_9BACI</name>
<feature type="transmembrane region" description="Helical" evidence="1">
    <location>
        <begin position="58"/>
        <end position="79"/>
    </location>
</feature>
<proteinExistence type="predicted"/>
<evidence type="ECO:0000259" key="2">
    <source>
        <dbReference type="Pfam" id="PF02517"/>
    </source>
</evidence>
<accession>A0A1S2L0B4</accession>
<reference evidence="3" key="1">
    <citation type="submission" date="2016-10" db="EMBL/GenBank/DDBJ databases">
        <title>Draft genome sequences of four alkaliphilic bacteria belonging to the Anaerobacillus genus.</title>
        <authorList>
            <person name="Bassil N.M."/>
            <person name="Lloyd J.R."/>
        </authorList>
    </citation>
    <scope>NUCLEOTIDE SEQUENCE [LARGE SCALE GENOMIC DNA]</scope>
    <source>
        <strain evidence="3">NB2006</strain>
    </source>
</reference>
<organism evidence="3">
    <name type="scientific">Anaerobacillus isosaccharinicus</name>
    <dbReference type="NCBI Taxonomy" id="1532552"/>
    <lineage>
        <taxon>Bacteria</taxon>
        <taxon>Bacillati</taxon>
        <taxon>Bacillota</taxon>
        <taxon>Bacilli</taxon>
        <taxon>Bacillales</taxon>
        <taxon>Bacillaceae</taxon>
        <taxon>Anaerobacillus</taxon>
    </lineage>
</organism>
<dbReference type="Pfam" id="PF02517">
    <property type="entry name" value="Rce1-like"/>
    <property type="match status" value="1"/>
</dbReference>
<feature type="transmembrane region" description="Helical" evidence="1">
    <location>
        <begin position="6"/>
        <end position="23"/>
    </location>
</feature>
<evidence type="ECO:0000313" key="3">
    <source>
        <dbReference type="EMBL" id="OIJ05888.1"/>
    </source>
</evidence>
<keyword evidence="1" id="KW-1133">Transmembrane helix</keyword>
<keyword evidence="1" id="KW-0812">Transmembrane</keyword>
<evidence type="ECO:0000256" key="1">
    <source>
        <dbReference type="SAM" id="Phobius"/>
    </source>
</evidence>
<dbReference type="EMBL" id="LQXD01000188">
    <property type="protein sequence ID" value="OIJ05888.1"/>
    <property type="molecule type" value="Genomic_DNA"/>
</dbReference>
<sequence>MVFGIYQTLWAIAGGIALTALRLRNGSIYPAILFHFILDITEYFSTGENGVHQTGFSINSLTIFLILNVLFAIYAYIAFKKSKYNVINSDVSINRGIANLLTKIYAKTFMFTEKLLKKLVFEAYFT</sequence>
<dbReference type="InterPro" id="IPR003675">
    <property type="entry name" value="Rce1/LyrA-like_dom"/>
</dbReference>